<sequence length="180" mass="20368">MSHYASPSGGKSFATQDQEVSYWILIQTGFIRLSFSLQYFGKAKFIKGPSSLKAQVLLGLKCNQRTIPTASSLTQSPTSLIKVAQNVVSHWQTHHYHHGLVLGPMAYHRSFIRRFVQLLEVLSKECQVLFAYLYPTELVLDHCLPQKTDSELMSNWLGRISFAYVSGRDATVRAEEDMLV</sequence>
<dbReference type="EMBL" id="BQNB010017038">
    <property type="protein sequence ID" value="GJT58662.1"/>
    <property type="molecule type" value="Genomic_DNA"/>
</dbReference>
<comment type="caution">
    <text evidence="1">The sequence shown here is derived from an EMBL/GenBank/DDBJ whole genome shotgun (WGS) entry which is preliminary data.</text>
</comment>
<protein>
    <submittedName>
        <fullName evidence="1">Uncharacterized protein</fullName>
    </submittedName>
</protein>
<name>A0ABQ5F7F6_9ASTR</name>
<organism evidence="1 2">
    <name type="scientific">Tanacetum coccineum</name>
    <dbReference type="NCBI Taxonomy" id="301880"/>
    <lineage>
        <taxon>Eukaryota</taxon>
        <taxon>Viridiplantae</taxon>
        <taxon>Streptophyta</taxon>
        <taxon>Embryophyta</taxon>
        <taxon>Tracheophyta</taxon>
        <taxon>Spermatophyta</taxon>
        <taxon>Magnoliopsida</taxon>
        <taxon>eudicotyledons</taxon>
        <taxon>Gunneridae</taxon>
        <taxon>Pentapetalae</taxon>
        <taxon>asterids</taxon>
        <taxon>campanulids</taxon>
        <taxon>Asterales</taxon>
        <taxon>Asteraceae</taxon>
        <taxon>Asteroideae</taxon>
        <taxon>Anthemideae</taxon>
        <taxon>Anthemidinae</taxon>
        <taxon>Tanacetum</taxon>
    </lineage>
</organism>
<reference evidence="1" key="1">
    <citation type="journal article" date="2022" name="Int. J. Mol. Sci.">
        <title>Draft Genome of Tanacetum Coccineum: Genomic Comparison of Closely Related Tanacetum-Family Plants.</title>
        <authorList>
            <person name="Yamashiro T."/>
            <person name="Shiraishi A."/>
            <person name="Nakayama K."/>
            <person name="Satake H."/>
        </authorList>
    </citation>
    <scope>NUCLEOTIDE SEQUENCE</scope>
</reference>
<keyword evidence="2" id="KW-1185">Reference proteome</keyword>
<evidence type="ECO:0000313" key="2">
    <source>
        <dbReference type="Proteomes" id="UP001151760"/>
    </source>
</evidence>
<accession>A0ABQ5F7F6</accession>
<dbReference type="Proteomes" id="UP001151760">
    <property type="component" value="Unassembled WGS sequence"/>
</dbReference>
<proteinExistence type="predicted"/>
<reference evidence="1" key="2">
    <citation type="submission" date="2022-01" db="EMBL/GenBank/DDBJ databases">
        <authorList>
            <person name="Yamashiro T."/>
            <person name="Shiraishi A."/>
            <person name="Satake H."/>
            <person name="Nakayama K."/>
        </authorList>
    </citation>
    <scope>NUCLEOTIDE SEQUENCE</scope>
</reference>
<evidence type="ECO:0000313" key="1">
    <source>
        <dbReference type="EMBL" id="GJT58662.1"/>
    </source>
</evidence>
<gene>
    <name evidence="1" type="ORF">Tco_1002195</name>
</gene>